<protein>
    <submittedName>
        <fullName evidence="1">Uncharacterized protein</fullName>
    </submittedName>
</protein>
<accession>A0ACC2XAL9</accession>
<dbReference type="Proteomes" id="UP001234202">
    <property type="component" value="Unassembled WGS sequence"/>
</dbReference>
<proteinExistence type="predicted"/>
<organism evidence="1 2">
    <name type="scientific">Naganishia onofrii</name>
    <dbReference type="NCBI Taxonomy" id="1851511"/>
    <lineage>
        <taxon>Eukaryota</taxon>
        <taxon>Fungi</taxon>
        <taxon>Dikarya</taxon>
        <taxon>Basidiomycota</taxon>
        <taxon>Agaricomycotina</taxon>
        <taxon>Tremellomycetes</taxon>
        <taxon>Filobasidiales</taxon>
        <taxon>Filobasidiaceae</taxon>
        <taxon>Naganishia</taxon>
    </lineage>
</organism>
<evidence type="ECO:0000313" key="1">
    <source>
        <dbReference type="EMBL" id="KAJ9119822.1"/>
    </source>
</evidence>
<comment type="caution">
    <text evidence="1">The sequence shown here is derived from an EMBL/GenBank/DDBJ whole genome shotgun (WGS) entry which is preliminary data.</text>
</comment>
<name>A0ACC2XAL9_9TREE</name>
<dbReference type="EMBL" id="JASBWV010000023">
    <property type="protein sequence ID" value="KAJ9119822.1"/>
    <property type="molecule type" value="Genomic_DNA"/>
</dbReference>
<keyword evidence="2" id="KW-1185">Reference proteome</keyword>
<gene>
    <name evidence="1" type="ORF">QFC24_005535</name>
</gene>
<evidence type="ECO:0000313" key="2">
    <source>
        <dbReference type="Proteomes" id="UP001234202"/>
    </source>
</evidence>
<reference evidence="1" key="1">
    <citation type="submission" date="2023-04" db="EMBL/GenBank/DDBJ databases">
        <title>Draft Genome sequencing of Naganishia species isolated from polar environments using Oxford Nanopore Technology.</title>
        <authorList>
            <person name="Leo P."/>
            <person name="Venkateswaran K."/>
        </authorList>
    </citation>
    <scope>NUCLEOTIDE SEQUENCE</scope>
    <source>
        <strain evidence="1">DBVPG 5303</strain>
    </source>
</reference>
<sequence>MPLANLDDRIMNIQVIESSRTVGTPSAIARYIYSHPSHPLIMMHHIGIRLASSTLTSARTSVPSARSVLLHLGPIPSRSIPIASHRAIHTTQRLQSGGLTNLFDADDQGARPRLAVHKLNDEGFHLSDGLVIPGGVIFVENRAFLWDVDPVGTDALSGRGKWKEEGWSKDRFKVFETVVPRPEILLFGTGKSALPPPPDIREYISSLGISLDIMDSRNACSTFNLLSEEGRTVAAALMPLEKVDPRTGNAR</sequence>